<evidence type="ECO:0000256" key="1">
    <source>
        <dbReference type="ARBA" id="ARBA00004173"/>
    </source>
</evidence>
<evidence type="ECO:0000313" key="11">
    <source>
        <dbReference type="Proteomes" id="UP000617340"/>
    </source>
</evidence>
<dbReference type="PANTHER" id="PTHR13124">
    <property type="entry name" value="39S RIBOSOMAL PROTEIN L46, MITOCHONDRIAL PRECURSOR-RELATED"/>
    <property type="match status" value="1"/>
</dbReference>
<evidence type="ECO:0000259" key="9">
    <source>
        <dbReference type="Pfam" id="PF11788"/>
    </source>
</evidence>
<dbReference type="Gene3D" id="3.90.79.10">
    <property type="entry name" value="Nucleoside Triphosphate Pyrophosphohydrolase"/>
    <property type="match status" value="1"/>
</dbReference>
<keyword evidence="5" id="KW-0496">Mitochondrion</keyword>
<dbReference type="AlphaFoldDB" id="A0A834J4Q6"/>
<evidence type="ECO:0000256" key="4">
    <source>
        <dbReference type="ARBA" id="ARBA00022980"/>
    </source>
</evidence>
<dbReference type="Proteomes" id="UP000617340">
    <property type="component" value="Unassembled WGS sequence"/>
</dbReference>
<dbReference type="InterPro" id="IPR033650">
    <property type="entry name" value="Ribosomal_mL46_NUDIX"/>
</dbReference>
<organism evidence="10 11">
    <name type="scientific">Vespula germanica</name>
    <name type="common">German yellow jacket</name>
    <name type="synonym">Paravespula germanica</name>
    <dbReference type="NCBI Taxonomy" id="30212"/>
    <lineage>
        <taxon>Eukaryota</taxon>
        <taxon>Metazoa</taxon>
        <taxon>Ecdysozoa</taxon>
        <taxon>Arthropoda</taxon>
        <taxon>Hexapoda</taxon>
        <taxon>Insecta</taxon>
        <taxon>Pterygota</taxon>
        <taxon>Neoptera</taxon>
        <taxon>Endopterygota</taxon>
        <taxon>Hymenoptera</taxon>
        <taxon>Apocrita</taxon>
        <taxon>Aculeata</taxon>
        <taxon>Vespoidea</taxon>
        <taxon>Vespidae</taxon>
        <taxon>Vespinae</taxon>
        <taxon>Vespula</taxon>
    </lineage>
</organism>
<sequence>METRWKVRLDRDNFRWSLLGSLRLYLKKQKMFKQAFKASLKFDVSLSILKEVKNTFSASQWHCKRLINTSSKSKWDLLSAVCLERHPIVTKPMNEIETNYYNLLKRIEYENSMKSDHELKLEKEKLEQNQLLESNIADADVVSLQTAQEFEDSCQEELKNFQFASRITEFDKSNDKTSHMYKLDKTLVLLVEQNVNNIASWIPPQGLRKDGETMRQAAERVLQEFCGKEMTVRFYGNAPIGFHKYKYLEQNNKGSDKCGAKVFYFLARYIDGSIASDKKYQWLSKEELRKTIPPKFYQHVSEFLIFE</sequence>
<comment type="caution">
    <text evidence="10">The sequence shown here is derived from an EMBL/GenBank/DDBJ whole genome shotgun (WGS) entry which is preliminary data.</text>
</comment>
<keyword evidence="3" id="KW-0809">Transit peptide</keyword>
<dbReference type="PANTHER" id="PTHR13124:SF12">
    <property type="entry name" value="LARGE RIBOSOMAL SUBUNIT PROTEIN ML46"/>
    <property type="match status" value="1"/>
</dbReference>
<reference evidence="10" key="1">
    <citation type="journal article" date="2020" name="G3 (Bethesda)">
        <title>High-Quality Assemblies for Three Invasive Social Wasps from the &lt;i&gt;Vespula&lt;/i&gt; Genus.</title>
        <authorList>
            <person name="Harrop T.W.R."/>
            <person name="Guhlin J."/>
            <person name="McLaughlin G.M."/>
            <person name="Permina E."/>
            <person name="Stockwell P."/>
            <person name="Gilligan J."/>
            <person name="Le Lec M.F."/>
            <person name="Gruber M.A.M."/>
            <person name="Quinn O."/>
            <person name="Lovegrove M."/>
            <person name="Duncan E.J."/>
            <person name="Remnant E.J."/>
            <person name="Van Eeckhoven J."/>
            <person name="Graham B."/>
            <person name="Knapp R.A."/>
            <person name="Langford K.W."/>
            <person name="Kronenberg Z."/>
            <person name="Press M.O."/>
            <person name="Eacker S.M."/>
            <person name="Wilson-Rankin E.E."/>
            <person name="Purcell J."/>
            <person name="Lester P.J."/>
            <person name="Dearden P.K."/>
        </authorList>
    </citation>
    <scope>NUCLEOTIDE SEQUENCE</scope>
    <source>
        <strain evidence="10">Linc-1</strain>
    </source>
</reference>
<dbReference type="FunFam" id="3.90.79.10:FF:000018">
    <property type="entry name" value="39S ribosomal protein L46, mitochondrial"/>
    <property type="match status" value="1"/>
</dbReference>
<dbReference type="InterPro" id="IPR040008">
    <property type="entry name" value="Ribosomal_mL46"/>
</dbReference>
<evidence type="ECO:0000256" key="3">
    <source>
        <dbReference type="ARBA" id="ARBA00022946"/>
    </source>
</evidence>
<dbReference type="EMBL" id="JACSDZ010000021">
    <property type="protein sequence ID" value="KAF7381883.1"/>
    <property type="molecule type" value="Genomic_DNA"/>
</dbReference>
<gene>
    <name evidence="10" type="ORF">HZH68_015756</name>
</gene>
<keyword evidence="4" id="KW-0689">Ribosomal protein</keyword>
<dbReference type="GO" id="GO:0003735">
    <property type="term" value="F:structural constituent of ribosome"/>
    <property type="evidence" value="ECO:0007669"/>
    <property type="project" value="InterPro"/>
</dbReference>
<accession>A0A834J4Q6</accession>
<keyword evidence="6" id="KW-0687">Ribonucleoprotein</keyword>
<dbReference type="GO" id="GO:0005762">
    <property type="term" value="C:mitochondrial large ribosomal subunit"/>
    <property type="evidence" value="ECO:0007669"/>
    <property type="project" value="TreeGrafter"/>
</dbReference>
<name>A0A834J4Q6_VESGE</name>
<dbReference type="InterPro" id="IPR015797">
    <property type="entry name" value="NUDIX_hydrolase-like_dom_sf"/>
</dbReference>
<keyword evidence="11" id="KW-1185">Reference proteome</keyword>
<protein>
    <recommendedName>
        <fullName evidence="7">Large ribosomal subunit protein mL46</fullName>
    </recommendedName>
    <alternativeName>
        <fullName evidence="8">39S ribosomal protein L46, mitochondrial</fullName>
    </alternativeName>
</protein>
<dbReference type="InterPro" id="IPR021757">
    <property type="entry name" value="Ribosomal_mL46_N"/>
</dbReference>
<dbReference type="CDD" id="cd04661">
    <property type="entry name" value="NUDIX_MRP_L46"/>
    <property type="match status" value="1"/>
</dbReference>
<feature type="domain" description="Large ribosomal subunit protein mL46 N-terminal" evidence="9">
    <location>
        <begin position="75"/>
        <end position="170"/>
    </location>
</feature>
<comment type="similarity">
    <text evidence="2">Belongs to the mitochondrion-specific ribosomal protein mL46 family.</text>
</comment>
<dbReference type="Pfam" id="PF11788">
    <property type="entry name" value="MRP-L46"/>
    <property type="match status" value="1"/>
</dbReference>
<evidence type="ECO:0000313" key="10">
    <source>
        <dbReference type="EMBL" id="KAF7381883.1"/>
    </source>
</evidence>
<proteinExistence type="inferred from homology"/>
<evidence type="ECO:0000256" key="5">
    <source>
        <dbReference type="ARBA" id="ARBA00023128"/>
    </source>
</evidence>
<comment type="subcellular location">
    <subcellularLocation>
        <location evidence="1">Mitochondrion</location>
    </subcellularLocation>
</comment>
<evidence type="ECO:0000256" key="8">
    <source>
        <dbReference type="ARBA" id="ARBA00035534"/>
    </source>
</evidence>
<evidence type="ECO:0000256" key="2">
    <source>
        <dbReference type="ARBA" id="ARBA00009070"/>
    </source>
</evidence>
<dbReference type="GO" id="GO:0005743">
    <property type="term" value="C:mitochondrial inner membrane"/>
    <property type="evidence" value="ECO:0007669"/>
    <property type="project" value="UniProtKB-ARBA"/>
</dbReference>
<evidence type="ECO:0000256" key="6">
    <source>
        <dbReference type="ARBA" id="ARBA00023274"/>
    </source>
</evidence>
<dbReference type="SUPFAM" id="SSF55811">
    <property type="entry name" value="Nudix"/>
    <property type="match status" value="1"/>
</dbReference>
<evidence type="ECO:0000256" key="7">
    <source>
        <dbReference type="ARBA" id="ARBA00035190"/>
    </source>
</evidence>